<dbReference type="InterPro" id="IPR001810">
    <property type="entry name" value="F-box_dom"/>
</dbReference>
<reference evidence="2" key="1">
    <citation type="journal article" date="2013" name="Genetics">
        <title>The draft genome and transcriptome of Panagrellus redivivus are shaped by the harsh demands of a free-living lifestyle.</title>
        <authorList>
            <person name="Srinivasan J."/>
            <person name="Dillman A.R."/>
            <person name="Macchietto M.G."/>
            <person name="Heikkinen L."/>
            <person name="Lakso M."/>
            <person name="Fracchia K.M."/>
            <person name="Antoshechkin I."/>
            <person name="Mortazavi A."/>
            <person name="Wong G."/>
            <person name="Sternberg P.W."/>
        </authorList>
    </citation>
    <scope>NUCLEOTIDE SEQUENCE [LARGE SCALE GENOMIC DNA]</scope>
    <source>
        <strain evidence="2">MT8872</strain>
    </source>
</reference>
<sequence length="361" mass="41689">MNTTRTSRVNGPPRTRKLTSYWKSAQPNLSDKGLPPEVVLQIFTFLDRVDIDNCRLVNHRWLNIIDKNTHLLRQRFIRMLKVVDNGNNMITISASSRTKCIKYNLNMEINNHIDADMIKRLANLLKGSLIKRTVICNLTLTELWVYDLYTIFNRANVKFARFEMIGVAIDQLTRDSFQNFIGEKVAAKVYFLDGIRNGDADFFNSRLLEKTNIVNAEDFTVYDVSSLAGEEVILDLGDEALLDFFFGRNITSKRRTTLYLDSPAVSQSFVYSALVRFVHETNYESMMQHAEFTHIREQIIHSHRAITNEYDTDIQSEWSSKNAKTDLVLEVKVTRASEDDELVHDNFITVTMDICNGRTMC</sequence>
<reference evidence="3" key="2">
    <citation type="submission" date="2020-10" db="UniProtKB">
        <authorList>
            <consortium name="WormBaseParasite"/>
        </authorList>
    </citation>
    <scope>IDENTIFICATION</scope>
</reference>
<accession>A0A7E4ZR00</accession>
<evidence type="ECO:0000259" key="1">
    <source>
        <dbReference type="PROSITE" id="PS50181"/>
    </source>
</evidence>
<dbReference type="Pfam" id="PF12937">
    <property type="entry name" value="F-box-like"/>
    <property type="match status" value="1"/>
</dbReference>
<dbReference type="WBParaSite" id="Pan_g11947.t1">
    <property type="protein sequence ID" value="Pan_g11947.t1"/>
    <property type="gene ID" value="Pan_g11947"/>
</dbReference>
<evidence type="ECO:0000313" key="3">
    <source>
        <dbReference type="WBParaSite" id="Pan_g11947.t1"/>
    </source>
</evidence>
<dbReference type="PROSITE" id="PS50181">
    <property type="entry name" value="FBOX"/>
    <property type="match status" value="1"/>
</dbReference>
<dbReference type="InterPro" id="IPR036047">
    <property type="entry name" value="F-box-like_dom_sf"/>
</dbReference>
<organism evidence="2 3">
    <name type="scientific">Panagrellus redivivus</name>
    <name type="common">Microworm</name>
    <dbReference type="NCBI Taxonomy" id="6233"/>
    <lineage>
        <taxon>Eukaryota</taxon>
        <taxon>Metazoa</taxon>
        <taxon>Ecdysozoa</taxon>
        <taxon>Nematoda</taxon>
        <taxon>Chromadorea</taxon>
        <taxon>Rhabditida</taxon>
        <taxon>Tylenchina</taxon>
        <taxon>Panagrolaimomorpha</taxon>
        <taxon>Panagrolaimoidea</taxon>
        <taxon>Panagrolaimidae</taxon>
        <taxon>Panagrellus</taxon>
    </lineage>
</organism>
<dbReference type="AlphaFoldDB" id="A0A7E4ZR00"/>
<feature type="domain" description="F-box" evidence="1">
    <location>
        <begin position="28"/>
        <end position="79"/>
    </location>
</feature>
<name>A0A7E4ZR00_PANRE</name>
<protein>
    <submittedName>
        <fullName evidence="3">F-box domain-containing protein</fullName>
    </submittedName>
</protein>
<keyword evidence="2" id="KW-1185">Reference proteome</keyword>
<dbReference type="CDD" id="cd09917">
    <property type="entry name" value="F-box_SF"/>
    <property type="match status" value="1"/>
</dbReference>
<dbReference type="Proteomes" id="UP000492821">
    <property type="component" value="Unassembled WGS sequence"/>
</dbReference>
<evidence type="ECO:0000313" key="2">
    <source>
        <dbReference type="Proteomes" id="UP000492821"/>
    </source>
</evidence>
<dbReference type="SMART" id="SM00256">
    <property type="entry name" value="FBOX"/>
    <property type="match status" value="1"/>
</dbReference>
<dbReference type="Gene3D" id="1.20.1280.50">
    <property type="match status" value="1"/>
</dbReference>
<proteinExistence type="predicted"/>
<dbReference type="SUPFAM" id="SSF81383">
    <property type="entry name" value="F-box domain"/>
    <property type="match status" value="1"/>
</dbReference>